<proteinExistence type="predicted"/>
<evidence type="ECO:0000256" key="1">
    <source>
        <dbReference type="SAM" id="Coils"/>
    </source>
</evidence>
<evidence type="ECO:0008006" key="4">
    <source>
        <dbReference type="Google" id="ProtNLM"/>
    </source>
</evidence>
<evidence type="ECO:0000313" key="3">
    <source>
        <dbReference type="Proteomes" id="UP000799118"/>
    </source>
</evidence>
<sequence>MTGIEFKSHWPNSFLPSSVNPFSRANLISILRSGHVPSSIDEIETMEGLKSDIRRALVDCEKEISEKEEQFRALQLRLNGLKKTRRELKIMGDCAIATTAAIRKLPTEILREIFHLIAFSDSEYTLECEFGDLMSPVRVVSRICSRWKQVALSYHDLWLSMRIDLGILKESSTIGNTFVEHLRRSGKTLPLRLSIKAVGSRWKMGNKAQFSVWNALLDESRRWRDIVLDVDQYFLEAALENFILPRQYHSLEHEERQNNESRFPILRTLQIKNATPNFNLFWPLPLLHSFQVDGQSHLSLDEYPIDIAHITQLAIPDGKIIGGSLNQLFKRCRHLEDATLGGFSTNVYWTSATFSEAYTHTRLTRLCLKSKNHRFERRKFGLESVSFPNLTHLELTGADRMDSQWERNNCIGLGQDVAALITHSNSKSLYNLTLSSFPKSEALPVLHATSASLLHLKINHPRVAEDMLFAELSDPNLDLVPKLASFKVILTAWVVRELVDRSDNTCPELQTAICRLIESRCSLTPPTFLASASASNLSLPESKSKLSSNNSLPQPYNLIGQIQETPISG</sequence>
<keyword evidence="1" id="KW-0175">Coiled coil</keyword>
<dbReference type="OrthoDB" id="3365698at2759"/>
<dbReference type="EMBL" id="ML769416">
    <property type="protein sequence ID" value="KAE9404504.1"/>
    <property type="molecule type" value="Genomic_DNA"/>
</dbReference>
<dbReference type="AlphaFoldDB" id="A0A6A4I6Q4"/>
<evidence type="ECO:0000313" key="2">
    <source>
        <dbReference type="EMBL" id="KAE9404504.1"/>
    </source>
</evidence>
<keyword evidence="3" id="KW-1185">Reference proteome</keyword>
<protein>
    <recommendedName>
        <fullName evidence="4">F-box domain-containing protein</fullName>
    </recommendedName>
</protein>
<name>A0A6A4I6Q4_9AGAR</name>
<gene>
    <name evidence="2" type="ORF">BT96DRAFT_419528</name>
</gene>
<organism evidence="2 3">
    <name type="scientific">Gymnopus androsaceus JB14</name>
    <dbReference type="NCBI Taxonomy" id="1447944"/>
    <lineage>
        <taxon>Eukaryota</taxon>
        <taxon>Fungi</taxon>
        <taxon>Dikarya</taxon>
        <taxon>Basidiomycota</taxon>
        <taxon>Agaricomycotina</taxon>
        <taxon>Agaricomycetes</taxon>
        <taxon>Agaricomycetidae</taxon>
        <taxon>Agaricales</taxon>
        <taxon>Marasmiineae</taxon>
        <taxon>Omphalotaceae</taxon>
        <taxon>Gymnopus</taxon>
    </lineage>
</organism>
<accession>A0A6A4I6Q4</accession>
<dbReference type="Proteomes" id="UP000799118">
    <property type="component" value="Unassembled WGS sequence"/>
</dbReference>
<reference evidence="2" key="1">
    <citation type="journal article" date="2019" name="Environ. Microbiol.">
        <title>Fungal ecological strategies reflected in gene transcription - a case study of two litter decomposers.</title>
        <authorList>
            <person name="Barbi F."/>
            <person name="Kohler A."/>
            <person name="Barry K."/>
            <person name="Baskaran P."/>
            <person name="Daum C."/>
            <person name="Fauchery L."/>
            <person name="Ihrmark K."/>
            <person name="Kuo A."/>
            <person name="LaButti K."/>
            <person name="Lipzen A."/>
            <person name="Morin E."/>
            <person name="Grigoriev I.V."/>
            <person name="Henrissat B."/>
            <person name="Lindahl B."/>
            <person name="Martin F."/>
        </authorList>
    </citation>
    <scope>NUCLEOTIDE SEQUENCE</scope>
    <source>
        <strain evidence="2">JB14</strain>
    </source>
</reference>
<dbReference type="Gene3D" id="1.20.1280.50">
    <property type="match status" value="1"/>
</dbReference>
<feature type="coiled-coil region" evidence="1">
    <location>
        <begin position="50"/>
        <end position="84"/>
    </location>
</feature>